<dbReference type="Proteomes" id="UP000239589">
    <property type="component" value="Unassembled WGS sequence"/>
</dbReference>
<keyword evidence="2" id="KW-1133">Transmembrane helix</keyword>
<dbReference type="AlphaFoldDB" id="A0A2S6CZ78"/>
<proteinExistence type="predicted"/>
<feature type="coiled-coil region" evidence="1">
    <location>
        <begin position="80"/>
        <end position="116"/>
    </location>
</feature>
<evidence type="ECO:0000256" key="1">
    <source>
        <dbReference type="SAM" id="Coils"/>
    </source>
</evidence>
<organism evidence="3 4">
    <name type="scientific">Cuspidothrix issatschenkoi CHARLIE-1</name>
    <dbReference type="NCBI Taxonomy" id="2052836"/>
    <lineage>
        <taxon>Bacteria</taxon>
        <taxon>Bacillati</taxon>
        <taxon>Cyanobacteriota</taxon>
        <taxon>Cyanophyceae</taxon>
        <taxon>Nostocales</taxon>
        <taxon>Aphanizomenonaceae</taxon>
        <taxon>Cuspidothrix</taxon>
    </lineage>
</organism>
<reference evidence="3 4" key="1">
    <citation type="submission" date="2018-02" db="EMBL/GenBank/DDBJ databases">
        <title>Discovery of a pederin family compound in a non-symbiotic bloom-forming cyanobacterium.</title>
        <authorList>
            <person name="Kust A."/>
            <person name="Mares J."/>
            <person name="Jokela J."/>
            <person name="Urajova P."/>
            <person name="Hajek J."/>
            <person name="Saurav K."/>
            <person name="Voracova K."/>
            <person name="Fewer D.P."/>
            <person name="Haapaniemi E."/>
            <person name="Permi P."/>
            <person name="Rehakova K."/>
            <person name="Sivonen K."/>
            <person name="Hrouzek P."/>
        </authorList>
    </citation>
    <scope>NUCLEOTIDE SEQUENCE [LARGE SCALE GENOMIC DNA]</scope>
    <source>
        <strain evidence="3 4">CHARLIE-1</strain>
    </source>
</reference>
<comment type="caution">
    <text evidence="3">The sequence shown here is derived from an EMBL/GenBank/DDBJ whole genome shotgun (WGS) entry which is preliminary data.</text>
</comment>
<gene>
    <name evidence="3" type="ORF">CUN59_01370</name>
</gene>
<evidence type="ECO:0000313" key="3">
    <source>
        <dbReference type="EMBL" id="PPJ65064.1"/>
    </source>
</evidence>
<name>A0A2S6CZ78_9CYAN</name>
<keyword evidence="4" id="KW-1185">Reference proteome</keyword>
<evidence type="ECO:0000313" key="4">
    <source>
        <dbReference type="Proteomes" id="UP000239589"/>
    </source>
</evidence>
<keyword evidence="2" id="KW-0472">Membrane</keyword>
<sequence length="220" mass="24306">MSESMAFIGGVAVAGLAALVLLKGTSTPISSNFAVSPQMPGTVMAPQVMSPPVQYPGGYGQPAYFNQPPTAPNSDQQLEMEKLKMNMQMEKMKADNEQLRLQNQQLQVQVQGFTQREWQLAQQVNQQKMATSLQQPEQNNWWSSPMFWAVGGATLTIGGGVVVAGVLSLFAPKQRPNRTVQVIHPYNRLTPPLAPMRRAEFLPSSPMEARRVQTAEYDEM</sequence>
<dbReference type="OrthoDB" id="529818at2"/>
<evidence type="ECO:0000256" key="2">
    <source>
        <dbReference type="SAM" id="Phobius"/>
    </source>
</evidence>
<keyword evidence="1" id="KW-0175">Coiled coil</keyword>
<protein>
    <submittedName>
        <fullName evidence="3">Heterocyst differentiation related protein</fullName>
    </submittedName>
</protein>
<feature type="transmembrane region" description="Helical" evidence="2">
    <location>
        <begin position="146"/>
        <end position="171"/>
    </location>
</feature>
<keyword evidence="2" id="KW-0812">Transmembrane</keyword>
<dbReference type="EMBL" id="PGEM01000008">
    <property type="protein sequence ID" value="PPJ65064.1"/>
    <property type="molecule type" value="Genomic_DNA"/>
</dbReference>
<dbReference type="RefSeq" id="WP_104386156.1">
    <property type="nucleotide sequence ID" value="NZ_PGEM01000008.1"/>
</dbReference>
<accession>A0A2S6CZ78</accession>